<dbReference type="GO" id="GO:0008270">
    <property type="term" value="F:zinc ion binding"/>
    <property type="evidence" value="ECO:0007669"/>
    <property type="project" value="UniProtKB-KW"/>
</dbReference>
<dbReference type="CDD" id="cd19821">
    <property type="entry name" value="Bbox1_BBX-like"/>
    <property type="match status" value="1"/>
</dbReference>
<name>A0A843VB74_COLES</name>
<dbReference type="PANTHER" id="PTHR31717:SF142">
    <property type="entry name" value="B-BOX DOMAIN PROTEIN 30-RELATED"/>
    <property type="match status" value="1"/>
</dbReference>
<keyword evidence="1" id="KW-0479">Metal-binding</keyword>
<dbReference type="AlphaFoldDB" id="A0A843VB74"/>
<dbReference type="InterPro" id="IPR049808">
    <property type="entry name" value="CONSTANS-like_Bbox1"/>
</dbReference>
<evidence type="ECO:0000313" key="6">
    <source>
        <dbReference type="EMBL" id="MQL90970.1"/>
    </source>
</evidence>
<feature type="transmembrane region" description="Helical" evidence="4">
    <location>
        <begin position="55"/>
        <end position="73"/>
    </location>
</feature>
<dbReference type="EMBL" id="NMUH01001291">
    <property type="protein sequence ID" value="MQL90970.1"/>
    <property type="molecule type" value="Genomic_DNA"/>
</dbReference>
<dbReference type="InterPro" id="IPR000315">
    <property type="entry name" value="Znf_B-box"/>
</dbReference>
<dbReference type="Proteomes" id="UP000652761">
    <property type="component" value="Unassembled WGS sequence"/>
</dbReference>
<dbReference type="PANTHER" id="PTHR31717">
    <property type="entry name" value="ZINC FINGER PROTEIN CONSTANS-LIKE 10"/>
    <property type="match status" value="1"/>
</dbReference>
<keyword evidence="4" id="KW-0812">Transmembrane</keyword>
<evidence type="ECO:0000256" key="1">
    <source>
        <dbReference type="ARBA" id="ARBA00022723"/>
    </source>
</evidence>
<evidence type="ECO:0000256" key="3">
    <source>
        <dbReference type="ARBA" id="ARBA00022833"/>
    </source>
</evidence>
<feature type="transmembrane region" description="Helical" evidence="4">
    <location>
        <begin position="21"/>
        <end position="43"/>
    </location>
</feature>
<dbReference type="OrthoDB" id="153872at2759"/>
<dbReference type="SMART" id="SM00336">
    <property type="entry name" value="BBOX"/>
    <property type="match status" value="1"/>
</dbReference>
<accession>A0A843VB74</accession>
<keyword evidence="3" id="KW-0862">Zinc</keyword>
<feature type="domain" description="B box-type" evidence="5">
    <location>
        <begin position="112"/>
        <end position="158"/>
    </location>
</feature>
<sequence>MWRLRGRWIPFSTIPIRDLCSALLLLHSAPVSLWIASCFLLPYTQFLSVCVSSRFVLRHFFFFCLFALYQGAIKDPSFLGLSPKPRLPNLPALLLHHYPAFLGARERERAMKPRRACELCGGAAVVHCEPDSAYLCRACDAHVHGANFLVARHPRLLLCRECGVLDPDQRPVSGLGFLPHRFICRSCNDAYQGEGEGAGGDSDLESDSESASSSCCSSSLRSVTTSSCVSNAGSEAAARSGAAIVAVPAGGDGPIKAACSGSWGATELSDCANRRPGRRRAAAAARRELDARTEAVVLSWCRRIGLGDARAPGAASHALVLGAQRMTGAPFRVVAAAAVWFAARLCCAEAAAMGGRRGEGALLRRLEACSGVPAKLIVVAEARLARAMRRRHVADKEEGWAECS</sequence>
<protein>
    <recommendedName>
        <fullName evidence="5">B box-type domain-containing protein</fullName>
    </recommendedName>
</protein>
<evidence type="ECO:0000313" key="7">
    <source>
        <dbReference type="Proteomes" id="UP000652761"/>
    </source>
</evidence>
<keyword evidence="4" id="KW-0472">Membrane</keyword>
<evidence type="ECO:0000256" key="2">
    <source>
        <dbReference type="ARBA" id="ARBA00022771"/>
    </source>
</evidence>
<gene>
    <name evidence="6" type="ORF">Taro_023575</name>
</gene>
<evidence type="ECO:0000259" key="5">
    <source>
        <dbReference type="SMART" id="SM00336"/>
    </source>
</evidence>
<keyword evidence="7" id="KW-1185">Reference proteome</keyword>
<keyword evidence="4" id="KW-1133">Transmembrane helix</keyword>
<keyword evidence="2" id="KW-0863">Zinc-finger</keyword>
<comment type="caution">
    <text evidence="6">The sequence shown here is derived from an EMBL/GenBank/DDBJ whole genome shotgun (WGS) entry which is preliminary data.</text>
</comment>
<reference evidence="6" key="1">
    <citation type="submission" date="2017-07" db="EMBL/GenBank/DDBJ databases">
        <title>Taro Niue Genome Assembly and Annotation.</title>
        <authorList>
            <person name="Atibalentja N."/>
            <person name="Keating K."/>
            <person name="Fields C.J."/>
        </authorList>
    </citation>
    <scope>NUCLEOTIDE SEQUENCE</scope>
    <source>
        <strain evidence="6">Niue_2</strain>
        <tissue evidence="6">Leaf</tissue>
    </source>
</reference>
<organism evidence="6 7">
    <name type="scientific">Colocasia esculenta</name>
    <name type="common">Wild taro</name>
    <name type="synonym">Arum esculentum</name>
    <dbReference type="NCBI Taxonomy" id="4460"/>
    <lineage>
        <taxon>Eukaryota</taxon>
        <taxon>Viridiplantae</taxon>
        <taxon>Streptophyta</taxon>
        <taxon>Embryophyta</taxon>
        <taxon>Tracheophyta</taxon>
        <taxon>Spermatophyta</taxon>
        <taxon>Magnoliopsida</taxon>
        <taxon>Liliopsida</taxon>
        <taxon>Araceae</taxon>
        <taxon>Aroideae</taxon>
        <taxon>Colocasieae</taxon>
        <taxon>Colocasia</taxon>
    </lineage>
</organism>
<proteinExistence type="predicted"/>
<evidence type="ECO:0000256" key="4">
    <source>
        <dbReference type="SAM" id="Phobius"/>
    </source>
</evidence>